<reference evidence="2" key="1">
    <citation type="journal article" date="2019" name="Int. J. Syst. Evol. Microbiol.">
        <title>The Global Catalogue of Microorganisms (GCM) 10K type strain sequencing project: providing services to taxonomists for standard genome sequencing and annotation.</title>
        <authorList>
            <consortium name="The Broad Institute Genomics Platform"/>
            <consortium name="The Broad Institute Genome Sequencing Center for Infectious Disease"/>
            <person name="Wu L."/>
            <person name="Ma J."/>
        </authorList>
    </citation>
    <scope>NUCLEOTIDE SEQUENCE [LARGE SCALE GENOMIC DNA]</scope>
    <source>
        <strain evidence="2">CGMCC 1.15180</strain>
    </source>
</reference>
<dbReference type="Proteomes" id="UP001597361">
    <property type="component" value="Unassembled WGS sequence"/>
</dbReference>
<evidence type="ECO:0000313" key="2">
    <source>
        <dbReference type="Proteomes" id="UP001597361"/>
    </source>
</evidence>
<proteinExistence type="predicted"/>
<comment type="caution">
    <text evidence="1">The sequence shown here is derived from an EMBL/GenBank/DDBJ whole genome shotgun (WGS) entry which is preliminary data.</text>
</comment>
<organism evidence="1 2">
    <name type="scientific">Belliella marina</name>
    <dbReference type="NCBI Taxonomy" id="1644146"/>
    <lineage>
        <taxon>Bacteria</taxon>
        <taxon>Pseudomonadati</taxon>
        <taxon>Bacteroidota</taxon>
        <taxon>Cytophagia</taxon>
        <taxon>Cytophagales</taxon>
        <taxon>Cyclobacteriaceae</taxon>
        <taxon>Belliella</taxon>
    </lineage>
</organism>
<dbReference type="RefSeq" id="WP_376889493.1">
    <property type="nucleotide sequence ID" value="NZ_JBHUHR010000049.1"/>
</dbReference>
<dbReference type="EMBL" id="JBHUHR010000049">
    <property type="protein sequence ID" value="MFD2037537.1"/>
    <property type="molecule type" value="Genomic_DNA"/>
</dbReference>
<evidence type="ECO:0000313" key="1">
    <source>
        <dbReference type="EMBL" id="MFD2037537.1"/>
    </source>
</evidence>
<sequence>MRERAVSVVYQNIAVRLDQVDDLVVDRTLVLDVRHNIADYVYRDCVAIRIRKRVAAVAVVGKRCRVCIKRNNRAVCRGMRERAVSVVYQNIAVRLDQVDDLVVDVALVLDVRHNITDYVYRDCVAIRIRKRVAAVAVVGKCHRVCIKGNNRAVCRGMRESAVSVVYQNIAVRLDQVDDLVVDRTLVLDVRHNIADYVYRDCVAIRIRKRVAAVAVVGKRCRVCIKRNNRAVCRGMRERAVSVVYQNIAVRLDQVDDLVVDRTLVLDVRHNITDYVYRDCVAIRIRKRVAAVAVVGK</sequence>
<accession>A0ABW4VT99</accession>
<gene>
    <name evidence="1" type="ORF">ACFSKL_22275</name>
</gene>
<feature type="non-terminal residue" evidence="1">
    <location>
        <position position="296"/>
    </location>
</feature>
<keyword evidence="2" id="KW-1185">Reference proteome</keyword>
<name>A0ABW4VT99_9BACT</name>
<protein>
    <submittedName>
        <fullName evidence="1">Uncharacterized protein</fullName>
    </submittedName>
</protein>